<name>A0A498N0A9_LABRO</name>
<dbReference type="STRING" id="84645.A0A498N0A9"/>
<evidence type="ECO:0000313" key="3">
    <source>
        <dbReference type="Proteomes" id="UP000290572"/>
    </source>
</evidence>
<dbReference type="AlphaFoldDB" id="A0A498N0A9"/>
<feature type="region of interest" description="Disordered" evidence="1">
    <location>
        <begin position="246"/>
        <end position="288"/>
    </location>
</feature>
<feature type="region of interest" description="Disordered" evidence="1">
    <location>
        <begin position="154"/>
        <end position="174"/>
    </location>
</feature>
<reference evidence="2 3" key="1">
    <citation type="submission" date="2018-03" db="EMBL/GenBank/DDBJ databases">
        <title>Draft genome sequence of Rohu Carp (Labeo rohita).</title>
        <authorList>
            <person name="Das P."/>
            <person name="Kushwaha B."/>
            <person name="Joshi C.G."/>
            <person name="Kumar D."/>
            <person name="Nagpure N.S."/>
            <person name="Sahoo L."/>
            <person name="Das S.P."/>
            <person name="Bit A."/>
            <person name="Patnaik S."/>
            <person name="Meher P.K."/>
            <person name="Jayasankar P."/>
            <person name="Koringa P.G."/>
            <person name="Patel N.V."/>
            <person name="Hinsu A.T."/>
            <person name="Kumar R."/>
            <person name="Pandey M."/>
            <person name="Agarwal S."/>
            <person name="Srivastava S."/>
            <person name="Singh M."/>
            <person name="Iquebal M.A."/>
            <person name="Jaiswal S."/>
            <person name="Angadi U.B."/>
            <person name="Kumar N."/>
            <person name="Raza M."/>
            <person name="Shah T.M."/>
            <person name="Rai A."/>
            <person name="Jena J.K."/>
        </authorList>
    </citation>
    <scope>NUCLEOTIDE SEQUENCE [LARGE SCALE GENOMIC DNA]</scope>
    <source>
        <strain evidence="2">DASCIFA01</strain>
        <tissue evidence="2">Testis</tissue>
    </source>
</reference>
<evidence type="ECO:0000256" key="1">
    <source>
        <dbReference type="SAM" id="MobiDB-lite"/>
    </source>
</evidence>
<organism evidence="2 3">
    <name type="scientific">Labeo rohita</name>
    <name type="common">Indian major carp</name>
    <name type="synonym">Cyprinus rohita</name>
    <dbReference type="NCBI Taxonomy" id="84645"/>
    <lineage>
        <taxon>Eukaryota</taxon>
        <taxon>Metazoa</taxon>
        <taxon>Chordata</taxon>
        <taxon>Craniata</taxon>
        <taxon>Vertebrata</taxon>
        <taxon>Euteleostomi</taxon>
        <taxon>Actinopterygii</taxon>
        <taxon>Neopterygii</taxon>
        <taxon>Teleostei</taxon>
        <taxon>Ostariophysi</taxon>
        <taxon>Cypriniformes</taxon>
        <taxon>Cyprinidae</taxon>
        <taxon>Labeoninae</taxon>
        <taxon>Labeonini</taxon>
        <taxon>Labeo</taxon>
    </lineage>
</organism>
<dbReference type="Proteomes" id="UP000290572">
    <property type="component" value="Unassembled WGS sequence"/>
</dbReference>
<proteinExistence type="predicted"/>
<accession>A0A498N0A9</accession>
<protein>
    <submittedName>
        <fullName evidence="2">Limbin</fullName>
    </submittedName>
</protein>
<evidence type="ECO:0000313" key="2">
    <source>
        <dbReference type="EMBL" id="RXN22217.1"/>
    </source>
</evidence>
<gene>
    <name evidence="2" type="ORF">ROHU_006817</name>
</gene>
<comment type="caution">
    <text evidence="2">The sequence shown here is derived from an EMBL/GenBank/DDBJ whole genome shotgun (WGS) entry which is preliminary data.</text>
</comment>
<keyword evidence="3" id="KW-1185">Reference proteome</keyword>
<sequence>MQLECVKAACRLDRCLVLPHVICELKRHGADPADPAVTPAGAETERSEVTELQRFQRRLQERLQHSDTQNDTPQPEQQLRVCQERVAVFVASLQWEHAEKKTKVMETHTALLKLQTLITPEIHDTDITHTVNTQRLALEEAELRLQREELKWKESVNGRGRSSTDDDDDKEEGLFMVDSDGGVAAVLQETLFRRQLLIDRESGSCSTLADRLRHDILSRNLSRAPQHRDRERDRFLTKRQKLLDKLLSGAGGSGDTGETQRRRRRIRELPAPEPSVKQTEEEEAGHVTRAGEGAWPDDVVVGEGAWPEGSFLSTRDGSEGVCPGGVAAVEEAWPVAQDSLDSAERLFAFRCLPPAVLQHTRTSCSRKKKRNFLNFKKSSVAPQPNA</sequence>
<dbReference type="EMBL" id="QBIY01012599">
    <property type="protein sequence ID" value="RXN22217.1"/>
    <property type="molecule type" value="Genomic_DNA"/>
</dbReference>